<organism evidence="7 8">
    <name type="scientific">Paracoccus tibetensis</name>
    <dbReference type="NCBI Taxonomy" id="336292"/>
    <lineage>
        <taxon>Bacteria</taxon>
        <taxon>Pseudomonadati</taxon>
        <taxon>Pseudomonadota</taxon>
        <taxon>Alphaproteobacteria</taxon>
        <taxon>Rhodobacterales</taxon>
        <taxon>Paracoccaceae</taxon>
        <taxon>Paracoccus</taxon>
    </lineage>
</organism>
<comment type="similarity">
    <text evidence="2">Belongs to the TrbL/VirB6 family.</text>
</comment>
<feature type="transmembrane region" description="Helical" evidence="6">
    <location>
        <begin position="265"/>
        <end position="289"/>
    </location>
</feature>
<dbReference type="InterPro" id="IPR007688">
    <property type="entry name" value="Conjugal_tfr_TrbL/VirB6"/>
</dbReference>
<evidence type="ECO:0000256" key="2">
    <source>
        <dbReference type="ARBA" id="ARBA00007802"/>
    </source>
</evidence>
<evidence type="ECO:0000256" key="1">
    <source>
        <dbReference type="ARBA" id="ARBA00004141"/>
    </source>
</evidence>
<evidence type="ECO:0000256" key="6">
    <source>
        <dbReference type="SAM" id="Phobius"/>
    </source>
</evidence>
<evidence type="ECO:0000256" key="3">
    <source>
        <dbReference type="ARBA" id="ARBA00022692"/>
    </source>
</evidence>
<evidence type="ECO:0000313" key="8">
    <source>
        <dbReference type="Proteomes" id="UP000199502"/>
    </source>
</evidence>
<feature type="transmembrane region" description="Helical" evidence="6">
    <location>
        <begin position="137"/>
        <end position="162"/>
    </location>
</feature>
<dbReference type="EMBL" id="FMVT01000014">
    <property type="protein sequence ID" value="SCY90042.1"/>
    <property type="molecule type" value="Genomic_DNA"/>
</dbReference>
<keyword evidence="5 6" id="KW-0472">Membrane</keyword>
<feature type="transmembrane region" description="Helical" evidence="6">
    <location>
        <begin position="58"/>
        <end position="78"/>
    </location>
</feature>
<dbReference type="Proteomes" id="UP000199502">
    <property type="component" value="Unassembled WGS sequence"/>
</dbReference>
<dbReference type="RefSeq" id="WP_090747319.1">
    <property type="nucleotide sequence ID" value="NZ_FMVT01000014.1"/>
</dbReference>
<accession>A0A1G5JNP7</accession>
<reference evidence="7 8" key="1">
    <citation type="submission" date="2016-10" db="EMBL/GenBank/DDBJ databases">
        <authorList>
            <person name="de Groot N.N."/>
        </authorList>
    </citation>
    <scope>NUCLEOTIDE SEQUENCE [LARGE SCALE GENOMIC DNA]</scope>
    <source>
        <strain evidence="7 8">CGMCC 1.8925</strain>
    </source>
</reference>
<sequence length="337" mass="34945">MGVIEDFVGRAQGQLDDVAQSSFGAVLDGMGNLTAVMATLAVVMLGVNMVLQYRPMTASAIIVTFIKLIAIGSIGLVWGQFNMISSAVESGINSISANLLGQFGGSEVPSNNLAAAMDTFIADFADKANQVMEPMGWMAGAIMSVVVFISMGSLAALAALLLIFGKVMVTIYLGIAPIFIALSMFEVTKDYFNRWLQGAVSYMLYPLVTAVMLGGLIRIVMGYMDTLNTTMTESISDFIPFIACMVIMTVCTLCIPMIVSSLSGMIMAVTPTQAALATAGVGGAAALAGRKLATSAAARAATAGAKKVASGAQNYGDLAAAGSRDLATRIAARSAKY</sequence>
<dbReference type="GO" id="GO:0016020">
    <property type="term" value="C:membrane"/>
    <property type="evidence" value="ECO:0007669"/>
    <property type="project" value="UniProtKB-SubCell"/>
</dbReference>
<comment type="subcellular location">
    <subcellularLocation>
        <location evidence="1">Membrane</location>
        <topology evidence="1">Multi-pass membrane protein</topology>
    </subcellularLocation>
</comment>
<evidence type="ECO:0000256" key="4">
    <source>
        <dbReference type="ARBA" id="ARBA00022989"/>
    </source>
</evidence>
<dbReference type="STRING" id="336292.SAMN05660710_03342"/>
<keyword evidence="8" id="KW-1185">Reference proteome</keyword>
<feature type="transmembrane region" description="Helical" evidence="6">
    <location>
        <begin position="169"/>
        <end position="187"/>
    </location>
</feature>
<name>A0A1G5JNP7_9RHOB</name>
<feature type="transmembrane region" description="Helical" evidence="6">
    <location>
        <begin position="30"/>
        <end position="51"/>
    </location>
</feature>
<keyword evidence="3 6" id="KW-0812">Transmembrane</keyword>
<proteinExistence type="inferred from homology"/>
<dbReference type="GO" id="GO:0030255">
    <property type="term" value="P:protein secretion by the type IV secretion system"/>
    <property type="evidence" value="ECO:0007669"/>
    <property type="project" value="InterPro"/>
</dbReference>
<gene>
    <name evidence="7" type="ORF">SAMN05660710_03342</name>
</gene>
<dbReference type="Pfam" id="PF04610">
    <property type="entry name" value="TrbL"/>
    <property type="match status" value="1"/>
</dbReference>
<keyword evidence="4 6" id="KW-1133">Transmembrane helix</keyword>
<protein>
    <submittedName>
        <fullName evidence="7">Type IV secretion system protein VirB6</fullName>
    </submittedName>
</protein>
<dbReference type="AlphaFoldDB" id="A0A1G5JNP7"/>
<feature type="transmembrane region" description="Helical" evidence="6">
    <location>
        <begin position="238"/>
        <end position="259"/>
    </location>
</feature>
<evidence type="ECO:0000256" key="5">
    <source>
        <dbReference type="ARBA" id="ARBA00023136"/>
    </source>
</evidence>
<dbReference type="OrthoDB" id="7819992at2"/>
<evidence type="ECO:0000313" key="7">
    <source>
        <dbReference type="EMBL" id="SCY90042.1"/>
    </source>
</evidence>
<feature type="transmembrane region" description="Helical" evidence="6">
    <location>
        <begin position="199"/>
        <end position="217"/>
    </location>
</feature>